<dbReference type="AlphaFoldDB" id="A0A1L3LTU6"/>
<sequence>MVALKTPTTREAVAARPRDANPRSEILLSNGMEVVTILDHPASN</sequence>
<name>A0A1L3LTU6_9HYPH</name>
<evidence type="ECO:0000313" key="1">
    <source>
        <dbReference type="EMBL" id="APG93508.1"/>
    </source>
</evidence>
<proteinExistence type="predicted"/>
<keyword evidence="2" id="KW-1185">Reference proteome</keyword>
<keyword evidence="1" id="KW-0614">Plasmid</keyword>
<geneLocation type="plasmid" evidence="1 2">
    <name>B</name>
</geneLocation>
<dbReference type="EMBL" id="CP013109">
    <property type="protein sequence ID" value="APG93508.1"/>
    <property type="molecule type" value="Genomic_DNA"/>
</dbReference>
<dbReference type="KEGG" id="same:SAMCFNEI73_pB0311"/>
<dbReference type="Proteomes" id="UP000182306">
    <property type="component" value="Plasmid B"/>
</dbReference>
<evidence type="ECO:0000313" key="2">
    <source>
        <dbReference type="Proteomes" id="UP000182306"/>
    </source>
</evidence>
<protein>
    <submittedName>
        <fullName evidence="1">Uncharacterized protein</fullName>
    </submittedName>
</protein>
<gene>
    <name evidence="1" type="ORF">SAMCFNEI73_pB0311</name>
</gene>
<accession>A0A1L3LTU6</accession>
<organism evidence="1 2">
    <name type="scientific">Sinorhizobium americanum</name>
    <dbReference type="NCBI Taxonomy" id="194963"/>
    <lineage>
        <taxon>Bacteria</taxon>
        <taxon>Pseudomonadati</taxon>
        <taxon>Pseudomonadota</taxon>
        <taxon>Alphaproteobacteria</taxon>
        <taxon>Hyphomicrobiales</taxon>
        <taxon>Rhizobiaceae</taxon>
        <taxon>Sinorhizobium/Ensifer group</taxon>
        <taxon>Sinorhizobium</taxon>
    </lineage>
</organism>
<reference evidence="1 2" key="1">
    <citation type="submission" date="2015-10" db="EMBL/GenBank/DDBJ databases">
        <title>Genomic differences between typical nodule nitrogen-fixing rhizobial strains and those coming from bean seeds.</title>
        <authorList>
            <person name="Peralta H."/>
            <person name="Aguilar-Vera A."/>
            <person name="Diaz R."/>
            <person name="Mora Y."/>
            <person name="Martinez-Batallar G."/>
            <person name="Salazar E."/>
            <person name="Vargas-Lagunas C."/>
            <person name="Encarnacion S."/>
            <person name="Girard L."/>
            <person name="Mora J."/>
        </authorList>
    </citation>
    <scope>NUCLEOTIDE SEQUENCE [LARGE SCALE GENOMIC DNA]</scope>
    <source>
        <strain evidence="1 2">CFNEI 73</strain>
        <plasmid evidence="1 2">B</plasmid>
    </source>
</reference>